<dbReference type="EMBL" id="CP001344">
    <property type="protein sequence ID" value="ACL44527.1"/>
    <property type="molecule type" value="Genomic_DNA"/>
</dbReference>
<dbReference type="AlphaFoldDB" id="B8HV75"/>
<dbReference type="SUPFAM" id="SSF53335">
    <property type="entry name" value="S-adenosyl-L-methionine-dependent methyltransferases"/>
    <property type="match status" value="1"/>
</dbReference>
<dbReference type="Pfam" id="PF08484">
    <property type="entry name" value="Methyltransf_14"/>
    <property type="match status" value="1"/>
</dbReference>
<proteinExistence type="predicted"/>
<name>B8HV75_CYAP4</name>
<keyword evidence="3" id="KW-0489">Methyltransferase</keyword>
<dbReference type="GO" id="GO:0008168">
    <property type="term" value="F:methyltransferase activity"/>
    <property type="evidence" value="ECO:0007669"/>
    <property type="project" value="UniProtKB-KW"/>
</dbReference>
<organism evidence="3">
    <name type="scientific">Cyanothece sp. (strain PCC 7425 / ATCC 29141)</name>
    <dbReference type="NCBI Taxonomy" id="395961"/>
    <lineage>
        <taxon>Bacteria</taxon>
        <taxon>Bacillati</taxon>
        <taxon>Cyanobacteriota</taxon>
        <taxon>Cyanophyceae</taxon>
        <taxon>Gomontiellales</taxon>
        <taxon>Cyanothecaceae</taxon>
        <taxon>Cyanothece</taxon>
    </lineage>
</organism>
<dbReference type="STRING" id="395961.Cyan7425_2166"/>
<dbReference type="Gene3D" id="3.40.50.150">
    <property type="entry name" value="Vaccinia Virus protein VP39"/>
    <property type="match status" value="1"/>
</dbReference>
<evidence type="ECO:0000256" key="1">
    <source>
        <dbReference type="SAM" id="Coils"/>
    </source>
</evidence>
<dbReference type="OrthoDB" id="9787662at2"/>
<dbReference type="eggNOG" id="COG2227">
    <property type="taxonomic scope" value="Bacteria"/>
</dbReference>
<feature type="domain" description="C-methyltransferase" evidence="2">
    <location>
        <begin position="259"/>
        <end position="380"/>
    </location>
</feature>
<keyword evidence="3" id="KW-0808">Transferase</keyword>
<gene>
    <name evidence="3" type="ordered locus">Cyan7425_2166</name>
</gene>
<keyword evidence="1" id="KW-0175">Coiled coil</keyword>
<dbReference type="HOGENOM" id="CLU_050039_1_0_3"/>
<dbReference type="InterPro" id="IPR013691">
    <property type="entry name" value="MeTrfase_14"/>
</dbReference>
<reference evidence="3" key="1">
    <citation type="submission" date="2009-01" db="EMBL/GenBank/DDBJ databases">
        <title>Complete sequence of chromosome Cyanothece sp. PCC 7425.</title>
        <authorList>
            <consortium name="US DOE Joint Genome Institute"/>
            <person name="Lucas S."/>
            <person name="Copeland A."/>
            <person name="Lapidus A."/>
            <person name="Glavina del Rio T."/>
            <person name="Dalin E."/>
            <person name="Tice H."/>
            <person name="Bruce D."/>
            <person name="Goodwin L."/>
            <person name="Pitluck S."/>
            <person name="Sims D."/>
            <person name="Meineke L."/>
            <person name="Brettin T."/>
            <person name="Detter J.C."/>
            <person name="Han C."/>
            <person name="Larimer F."/>
            <person name="Land M."/>
            <person name="Hauser L."/>
            <person name="Kyrpides N."/>
            <person name="Ovchinnikova G."/>
            <person name="Liberton M."/>
            <person name="Stoeckel J."/>
            <person name="Banerjee A."/>
            <person name="Singh A."/>
            <person name="Page L."/>
            <person name="Sato H."/>
            <person name="Zhao L."/>
            <person name="Sherman L."/>
            <person name="Pakrasi H."/>
            <person name="Richardson P."/>
        </authorList>
    </citation>
    <scope>NUCLEOTIDE SEQUENCE</scope>
    <source>
        <strain evidence="3">PCC 7425</strain>
    </source>
</reference>
<evidence type="ECO:0000313" key="3">
    <source>
        <dbReference type="EMBL" id="ACL44527.1"/>
    </source>
</evidence>
<feature type="coiled-coil region" evidence="1">
    <location>
        <begin position="266"/>
        <end position="293"/>
    </location>
</feature>
<sequence length="397" mass="45288">MSHELTCPVCGAKHWDVFFKMPEMPIYCNVLWSEQHAARTCAKGNIHLAFCPNCGFIGNVAFDPLQMEYTQAYENALDFSPTFQNYAGELAARLVKTYSLYSKDLIEIGCGKGEFLFSLCEMGNNRGIGFDPTYVQLPDHELEGTQVQIIQDFYSEQYAGYPCDFIYCRHTLEHIKDPISLIKLVREVIGDRSNIASFFEVPNALDTFQNMAIWDIIYEHCCYFTAASISYAFSSCGFQIHEIWKEYQGQFLCLEAKAGEVNYQITDNQAQEVKQLEDKIRSFSSKFDEIVKNWNRKLETIVGNNKRVVIWGGGSKGISFLNLLETADLIKYVVDINPRKVGMYTSVTAHKIIAPSFLKEYEPDVVLVMNNIYIDEIRKMLDGLGLHPELLSLSDHC</sequence>
<dbReference type="Gene3D" id="3.40.50.720">
    <property type="entry name" value="NAD(P)-binding Rossmann-like Domain"/>
    <property type="match status" value="1"/>
</dbReference>
<protein>
    <submittedName>
        <fullName evidence="3">Methyltransferase type 12</fullName>
    </submittedName>
</protein>
<dbReference type="GO" id="GO:0032259">
    <property type="term" value="P:methylation"/>
    <property type="evidence" value="ECO:0007669"/>
    <property type="project" value="UniProtKB-KW"/>
</dbReference>
<dbReference type="Pfam" id="PF13489">
    <property type="entry name" value="Methyltransf_23"/>
    <property type="match status" value="1"/>
</dbReference>
<dbReference type="KEGG" id="cyn:Cyan7425_2166"/>
<accession>B8HV75</accession>
<evidence type="ECO:0000259" key="2">
    <source>
        <dbReference type="Pfam" id="PF08484"/>
    </source>
</evidence>
<dbReference type="InterPro" id="IPR029063">
    <property type="entry name" value="SAM-dependent_MTases_sf"/>
</dbReference>